<dbReference type="Proteomes" id="UP001610563">
    <property type="component" value="Unassembled WGS sequence"/>
</dbReference>
<feature type="region of interest" description="Disordered" evidence="1">
    <location>
        <begin position="1"/>
        <end position="27"/>
    </location>
</feature>
<dbReference type="Gene3D" id="2.40.10.120">
    <property type="match status" value="1"/>
</dbReference>
<dbReference type="SUPFAM" id="SSF50494">
    <property type="entry name" value="Trypsin-like serine proteases"/>
    <property type="match status" value="1"/>
</dbReference>
<keyword evidence="3" id="KW-1185">Reference proteome</keyword>
<dbReference type="Pfam" id="PF13365">
    <property type="entry name" value="Trypsin_2"/>
    <property type="match status" value="1"/>
</dbReference>
<accession>A0ABR4G911</accession>
<evidence type="ECO:0000313" key="3">
    <source>
        <dbReference type="Proteomes" id="UP001610563"/>
    </source>
</evidence>
<proteinExistence type="predicted"/>
<evidence type="ECO:0000313" key="2">
    <source>
        <dbReference type="EMBL" id="KAL2795515.1"/>
    </source>
</evidence>
<protein>
    <submittedName>
        <fullName evidence="2">Trypsin-like cysteine/serine peptidase domain-containing protein</fullName>
    </submittedName>
</protein>
<name>A0ABR4G911_9EURO</name>
<sequence length="320" mass="35330">MTRTLRSATRVPPKHSLPTADHPTDATRDTVRTLTSGIKLVPPAKQNLPGLDAEETRILRKKQQRLRASAQNITRLASKYGSHIVNALHATYIFAQHEAGTAVCVDAAGWILTCAHCFGESEEEWMAHRKKWLITYSGVEVEVECIVWDARRDLALGRIVCVEGVDVPDVFAFVSLPPSSLGSPELYMRTPILCIGQPGADDLESARPRKTDYALVEISEGKLRGLIPNADPQDNSEIGTLKHDAWTYWGHSGAPLLCRETGSLLGLHSSWDDETAMRHGVPLVAIREFLMEHLPGLSTRESPTVFSDAPEKRTEVITID</sequence>
<reference evidence="2 3" key="1">
    <citation type="submission" date="2024-07" db="EMBL/GenBank/DDBJ databases">
        <title>Section-level genome sequencing and comparative genomics of Aspergillus sections Usti and Cavernicolus.</title>
        <authorList>
            <consortium name="Lawrence Berkeley National Laboratory"/>
            <person name="Nybo J.L."/>
            <person name="Vesth T.C."/>
            <person name="Theobald S."/>
            <person name="Frisvad J.C."/>
            <person name="Larsen T.O."/>
            <person name="Kjaerboelling I."/>
            <person name="Rothschild-Mancinelli K."/>
            <person name="Lyhne E.K."/>
            <person name="Kogle M.E."/>
            <person name="Barry K."/>
            <person name="Clum A."/>
            <person name="Na H."/>
            <person name="Ledsgaard L."/>
            <person name="Lin J."/>
            <person name="Lipzen A."/>
            <person name="Kuo A."/>
            <person name="Riley R."/>
            <person name="Mondo S."/>
            <person name="Labutti K."/>
            <person name="Haridas S."/>
            <person name="Pangalinan J."/>
            <person name="Salamov A.A."/>
            <person name="Simmons B.A."/>
            <person name="Magnuson J.K."/>
            <person name="Chen J."/>
            <person name="Drula E."/>
            <person name="Henrissat B."/>
            <person name="Wiebenga A."/>
            <person name="Lubbers R.J."/>
            <person name="Gomes A.C."/>
            <person name="Makela M.R."/>
            <person name="Stajich J."/>
            <person name="Grigoriev I.V."/>
            <person name="Mortensen U.H."/>
            <person name="De Vries R.P."/>
            <person name="Baker S.E."/>
            <person name="Andersen M.R."/>
        </authorList>
    </citation>
    <scope>NUCLEOTIDE SEQUENCE [LARGE SCALE GENOMIC DNA]</scope>
    <source>
        <strain evidence="2 3">CBS 209.92</strain>
    </source>
</reference>
<gene>
    <name evidence="2" type="ORF">BJX66DRAFT_168086</name>
</gene>
<dbReference type="EMBL" id="JBFTWV010000034">
    <property type="protein sequence ID" value="KAL2795515.1"/>
    <property type="molecule type" value="Genomic_DNA"/>
</dbReference>
<comment type="caution">
    <text evidence="2">The sequence shown here is derived from an EMBL/GenBank/DDBJ whole genome shotgun (WGS) entry which is preliminary data.</text>
</comment>
<organism evidence="2 3">
    <name type="scientific">Aspergillus keveii</name>
    <dbReference type="NCBI Taxonomy" id="714993"/>
    <lineage>
        <taxon>Eukaryota</taxon>
        <taxon>Fungi</taxon>
        <taxon>Dikarya</taxon>
        <taxon>Ascomycota</taxon>
        <taxon>Pezizomycotina</taxon>
        <taxon>Eurotiomycetes</taxon>
        <taxon>Eurotiomycetidae</taxon>
        <taxon>Eurotiales</taxon>
        <taxon>Aspergillaceae</taxon>
        <taxon>Aspergillus</taxon>
        <taxon>Aspergillus subgen. Nidulantes</taxon>
    </lineage>
</organism>
<dbReference type="InterPro" id="IPR009003">
    <property type="entry name" value="Peptidase_S1_PA"/>
</dbReference>
<evidence type="ECO:0000256" key="1">
    <source>
        <dbReference type="SAM" id="MobiDB-lite"/>
    </source>
</evidence>